<protein>
    <submittedName>
        <fullName evidence="1">Uncharacterized protein</fullName>
    </submittedName>
</protein>
<dbReference type="AlphaFoldDB" id="A0A645JIF8"/>
<proteinExistence type="predicted"/>
<accession>A0A645JIF8</accession>
<organism evidence="1">
    <name type="scientific">bioreactor metagenome</name>
    <dbReference type="NCBI Taxonomy" id="1076179"/>
    <lineage>
        <taxon>unclassified sequences</taxon>
        <taxon>metagenomes</taxon>
        <taxon>ecological metagenomes</taxon>
    </lineage>
</organism>
<reference evidence="1" key="1">
    <citation type="submission" date="2019-08" db="EMBL/GenBank/DDBJ databases">
        <authorList>
            <person name="Kucharzyk K."/>
            <person name="Murdoch R.W."/>
            <person name="Higgins S."/>
            <person name="Loffler F."/>
        </authorList>
    </citation>
    <scope>NUCLEOTIDE SEQUENCE</scope>
</reference>
<sequence length="126" mass="13316">MVFIRRVQAKGSAVFIQIAAVQRHHAASIVRRHPAGQVTRLLQDPGLPLFACRRQGEGRVHQGVQRGHLLIHIGGGGGGRDGQVVSSIDHHHLAEHTVAAEAPEAAAPELVAVALVPIVARGRVAV</sequence>
<comment type="caution">
    <text evidence="1">The sequence shown here is derived from an EMBL/GenBank/DDBJ whole genome shotgun (WGS) entry which is preliminary data.</text>
</comment>
<evidence type="ECO:0000313" key="1">
    <source>
        <dbReference type="EMBL" id="MPN63002.1"/>
    </source>
</evidence>
<name>A0A645JIF8_9ZZZZ</name>
<dbReference type="EMBL" id="VSSQ01141787">
    <property type="protein sequence ID" value="MPN63002.1"/>
    <property type="molecule type" value="Genomic_DNA"/>
</dbReference>
<gene>
    <name evidence="1" type="ORF">SDC9_210756</name>
</gene>